<evidence type="ECO:0000313" key="2">
    <source>
        <dbReference type="Proteomes" id="UP000289411"/>
    </source>
</evidence>
<name>A0A4Q2R5Y7_9HYPH</name>
<keyword evidence="2" id="KW-1185">Reference proteome</keyword>
<accession>A0A4Q2R5Y7</accession>
<dbReference type="EMBL" id="QYBC01000053">
    <property type="protein sequence ID" value="RYB01311.1"/>
    <property type="molecule type" value="Genomic_DNA"/>
</dbReference>
<proteinExistence type="predicted"/>
<dbReference type="OrthoDB" id="8000372at2"/>
<evidence type="ECO:0000313" key="1">
    <source>
        <dbReference type="EMBL" id="RYB01311.1"/>
    </source>
</evidence>
<sequence>MSAEETELEMVQRHVRQGERTLANQRALIARLGTLGRPTEEAEILLASFEDAQRMHEDHLARIQGRQG</sequence>
<reference evidence="1 2" key="2">
    <citation type="submission" date="2019-02" db="EMBL/GenBank/DDBJ databases">
        <title>'Lichenibacterium ramalinii' gen. nov. sp. nov., 'Lichenibacterium minor' gen. nov. sp. nov.</title>
        <authorList>
            <person name="Pankratov T."/>
        </authorList>
    </citation>
    <scope>NUCLEOTIDE SEQUENCE [LARGE SCALE GENOMIC DNA]</scope>
    <source>
        <strain evidence="1 2">RmlP001</strain>
    </source>
</reference>
<gene>
    <name evidence="1" type="ORF">D3272_26820</name>
</gene>
<dbReference type="Proteomes" id="UP000289411">
    <property type="component" value="Unassembled WGS sequence"/>
</dbReference>
<reference evidence="1 2" key="1">
    <citation type="submission" date="2018-09" db="EMBL/GenBank/DDBJ databases">
        <authorList>
            <person name="Grouzdev D.S."/>
            <person name="Krutkina M.S."/>
        </authorList>
    </citation>
    <scope>NUCLEOTIDE SEQUENCE [LARGE SCALE GENOMIC DNA]</scope>
    <source>
        <strain evidence="1 2">RmlP001</strain>
    </source>
</reference>
<comment type="caution">
    <text evidence="1">The sequence shown here is derived from an EMBL/GenBank/DDBJ whole genome shotgun (WGS) entry which is preliminary data.</text>
</comment>
<protein>
    <submittedName>
        <fullName evidence="1">Uncharacterized protein</fullName>
    </submittedName>
</protein>
<dbReference type="AlphaFoldDB" id="A0A4Q2R5Y7"/>
<organism evidence="1 2">
    <name type="scientific">Lichenibacterium ramalinae</name>
    <dbReference type="NCBI Taxonomy" id="2316527"/>
    <lineage>
        <taxon>Bacteria</taxon>
        <taxon>Pseudomonadati</taxon>
        <taxon>Pseudomonadota</taxon>
        <taxon>Alphaproteobacteria</taxon>
        <taxon>Hyphomicrobiales</taxon>
        <taxon>Lichenihabitantaceae</taxon>
        <taxon>Lichenibacterium</taxon>
    </lineage>
</organism>